<proteinExistence type="predicted"/>
<evidence type="ECO:0000313" key="3">
    <source>
        <dbReference type="EMBL" id="GMI42952.1"/>
    </source>
</evidence>
<dbReference type="AlphaFoldDB" id="A0A9W7L9T6"/>
<reference evidence="4" key="1">
    <citation type="journal article" date="2023" name="Commun. Biol.">
        <title>Genome analysis of Parmales, the sister group of diatoms, reveals the evolutionary specialization of diatoms from phago-mixotrophs to photoautotrophs.</title>
        <authorList>
            <person name="Ban H."/>
            <person name="Sato S."/>
            <person name="Yoshikawa S."/>
            <person name="Yamada K."/>
            <person name="Nakamura Y."/>
            <person name="Ichinomiya M."/>
            <person name="Sato N."/>
            <person name="Blanc-Mathieu R."/>
            <person name="Endo H."/>
            <person name="Kuwata A."/>
            <person name="Ogata H."/>
        </authorList>
    </citation>
    <scope>NUCLEOTIDE SEQUENCE [LARGE SCALE GENOMIC DNA]</scope>
</reference>
<sequence length="415" mass="44920">MFDEENESLQYTHKRDKNRLRMMELNLFSEQLGHIAAVAAFLGSNSWFGLLEAVDLNPSTETSHRVWTYAYFFFASTGFACCSIAAVCSTFVMIYGTQKAIRGSKLQIELTITQMYQYRKVLVRVMLTAVVSNILMAATVHFSRAGDHDGDMVKVMIMATFLVTVVVLALFCANIYEKFKDADWELTPGQMKEMQEKKVAEEAEAAERRRAGGWREKLTCCKVKGGEEVEGGGEVEGGEGKVKFMWCGVREGDDSESVESVVSSRGCNKSKLACCRVEEGEVEDGEGKDGEGEDGDGAVVAGGGGRLGGCICGSFCASSSPSDGGVEGDQGETGTTVDVGPTIPYLKKAVSRSGSGRAKGMEIYKEQAAHFERVKTQEEEGGGGEEGKKKQGIGRLKKGASKMFRTLSPGKGNEE</sequence>
<feature type="compositionally biased region" description="Basic residues" evidence="1">
    <location>
        <begin position="390"/>
        <end position="400"/>
    </location>
</feature>
<evidence type="ECO:0000313" key="4">
    <source>
        <dbReference type="Proteomes" id="UP001165065"/>
    </source>
</evidence>
<comment type="caution">
    <text evidence="3">The sequence shown here is derived from an EMBL/GenBank/DDBJ whole genome shotgun (WGS) entry which is preliminary data.</text>
</comment>
<gene>
    <name evidence="3" type="ORF">TrCOL_g3843</name>
</gene>
<name>A0A9W7L9T6_9STRA</name>
<keyword evidence="2" id="KW-0812">Transmembrane</keyword>
<evidence type="ECO:0000256" key="2">
    <source>
        <dbReference type="SAM" id="Phobius"/>
    </source>
</evidence>
<keyword evidence="4" id="KW-1185">Reference proteome</keyword>
<evidence type="ECO:0000256" key="1">
    <source>
        <dbReference type="SAM" id="MobiDB-lite"/>
    </source>
</evidence>
<dbReference type="EMBL" id="BRYA01001448">
    <property type="protein sequence ID" value="GMI42952.1"/>
    <property type="molecule type" value="Genomic_DNA"/>
</dbReference>
<keyword evidence="2" id="KW-0472">Membrane</keyword>
<feature type="transmembrane region" description="Helical" evidence="2">
    <location>
        <begin position="121"/>
        <end position="143"/>
    </location>
</feature>
<accession>A0A9W7L9T6</accession>
<feature type="transmembrane region" description="Helical" evidence="2">
    <location>
        <begin position="155"/>
        <end position="176"/>
    </location>
</feature>
<protein>
    <submittedName>
        <fullName evidence="3">Uncharacterized protein</fullName>
    </submittedName>
</protein>
<dbReference type="Proteomes" id="UP001165065">
    <property type="component" value="Unassembled WGS sequence"/>
</dbReference>
<feature type="transmembrane region" description="Helical" evidence="2">
    <location>
        <begin position="25"/>
        <end position="48"/>
    </location>
</feature>
<feature type="transmembrane region" description="Helical" evidence="2">
    <location>
        <begin position="68"/>
        <end position="95"/>
    </location>
</feature>
<keyword evidence="2" id="KW-1133">Transmembrane helix</keyword>
<feature type="region of interest" description="Disordered" evidence="1">
    <location>
        <begin position="373"/>
        <end position="415"/>
    </location>
</feature>
<dbReference type="OrthoDB" id="200712at2759"/>
<organism evidence="3 4">
    <name type="scientific">Triparma columacea</name>
    <dbReference type="NCBI Taxonomy" id="722753"/>
    <lineage>
        <taxon>Eukaryota</taxon>
        <taxon>Sar</taxon>
        <taxon>Stramenopiles</taxon>
        <taxon>Ochrophyta</taxon>
        <taxon>Bolidophyceae</taxon>
        <taxon>Parmales</taxon>
        <taxon>Triparmaceae</taxon>
        <taxon>Triparma</taxon>
    </lineage>
</organism>